<accession>A0ACD1GMV4</accession>
<dbReference type="Proteomes" id="UP000249057">
    <property type="component" value="Unassembled WGS sequence"/>
</dbReference>
<evidence type="ECO:0000313" key="2">
    <source>
        <dbReference type="Proteomes" id="UP000249057"/>
    </source>
</evidence>
<reference evidence="1" key="1">
    <citation type="submission" date="2018-02" db="EMBL/GenBank/DDBJ databases">
        <title>The genomes of Aspergillus section Nigri reveals drivers in fungal speciation.</title>
        <authorList>
            <consortium name="DOE Joint Genome Institute"/>
            <person name="Vesth T.C."/>
            <person name="Nybo J."/>
            <person name="Theobald S."/>
            <person name="Brandl J."/>
            <person name="Frisvad J.C."/>
            <person name="Nielsen K.F."/>
            <person name="Lyhne E.K."/>
            <person name="Kogle M.E."/>
            <person name="Kuo A."/>
            <person name="Riley R."/>
            <person name="Clum A."/>
            <person name="Nolan M."/>
            <person name="Lipzen A."/>
            <person name="Salamov A."/>
            <person name="Henrissat B."/>
            <person name="Wiebenga A."/>
            <person name="De vries R.P."/>
            <person name="Grigoriev I.V."/>
            <person name="Mortensen U.H."/>
            <person name="Andersen M.R."/>
            <person name="Baker S.E."/>
        </authorList>
    </citation>
    <scope>NUCLEOTIDE SEQUENCE</scope>
    <source>
        <strain evidence="1">CBS 621.78</strain>
    </source>
</reference>
<evidence type="ECO:0000313" key="1">
    <source>
        <dbReference type="EMBL" id="RAH50608.1"/>
    </source>
</evidence>
<organism evidence="1 2">
    <name type="scientific">Aspergillus brunneoviolaceus CBS 621.78</name>
    <dbReference type="NCBI Taxonomy" id="1450534"/>
    <lineage>
        <taxon>Eukaryota</taxon>
        <taxon>Fungi</taxon>
        <taxon>Dikarya</taxon>
        <taxon>Ascomycota</taxon>
        <taxon>Pezizomycotina</taxon>
        <taxon>Eurotiomycetes</taxon>
        <taxon>Eurotiomycetidae</taxon>
        <taxon>Eurotiales</taxon>
        <taxon>Aspergillaceae</taxon>
        <taxon>Aspergillus</taxon>
        <taxon>Aspergillus subgen. Circumdati</taxon>
    </lineage>
</organism>
<proteinExistence type="predicted"/>
<dbReference type="EMBL" id="KZ825313">
    <property type="protein sequence ID" value="RAH50608.1"/>
    <property type="molecule type" value="Genomic_DNA"/>
</dbReference>
<gene>
    <name evidence="1" type="ORF">BO95DRAFT_158039</name>
</gene>
<keyword evidence="2" id="KW-1185">Reference proteome</keyword>
<sequence length="553" mass="62210">MDNIDRVESAQWCGQCSHLRRPASMAMEFRQLRKQRMPALPDPEGIQILNGANLIPCLMALWKQAELDLSHLERMLRPDNDRGVGAPTLRSMIQRRFCAVLAEGFQNYQVSADGRLLQFCCYAGHQQAPIGPGSGPAAAPQVAFPNVVHHALAHDSLDEIKLAVALGLEAHRPVYWGYTLLGAAILARAHKVIRYLFERDDRFPGTAKPPADQRVNWIGSDYYGPLELALVLKDKQLIWLLLELVGGGNTDTLEWQHVENLCVEHTTSGVMLKYLVAQIGVDLLASNANIIHQPVQLKLSAELAATWGDNAGEYLLRRAIRQDWAVSRVVIDLVLGQAQASWTHTPATDANYANRCYQLLNDPIAGLDDDRPRNAIPLIAWATTFDHRYAFDALLKQPGFDLNRAFVAQPDGDHMYTPLTFAVRMEASWAVDKLLNRSDLNLHRHGPMPFRWANALPNTRYPSPFREIVDLVEDRASQWVPGTNRQVGLDNAMIALGRRFRIMATLFIGRFNPQVHVGWRTGETFPEWVLRNQFISIYLDGVVQLLHQHGYIA</sequence>
<protein>
    <submittedName>
        <fullName evidence="1">Uncharacterized protein</fullName>
    </submittedName>
</protein>
<name>A0ACD1GMV4_9EURO</name>